<evidence type="ECO:0000313" key="3">
    <source>
        <dbReference type="EMBL" id="AGF84868.1"/>
    </source>
</evidence>
<name>M1PFU6_9VIRU</name>
<dbReference type="SUPFAM" id="SSF48403">
    <property type="entry name" value="Ankyrin repeat"/>
    <property type="match status" value="1"/>
</dbReference>
<dbReference type="SMART" id="SM00248">
    <property type="entry name" value="ANK"/>
    <property type="match status" value="5"/>
</dbReference>
<dbReference type="Pfam" id="PF12796">
    <property type="entry name" value="Ank_2"/>
    <property type="match status" value="1"/>
</dbReference>
<protein>
    <submittedName>
        <fullName evidence="3">Repeat protein</fullName>
    </submittedName>
</protein>
<dbReference type="EMBL" id="KC008572">
    <property type="protein sequence ID" value="AGF84868.1"/>
    <property type="molecule type" value="Genomic_DNA"/>
</dbReference>
<dbReference type="PROSITE" id="PS50088">
    <property type="entry name" value="ANK_REPEAT"/>
    <property type="match status" value="2"/>
</dbReference>
<dbReference type="PANTHER" id="PTHR24171">
    <property type="entry name" value="ANKYRIN REPEAT DOMAIN-CONTAINING PROTEIN 39-RELATED"/>
    <property type="match status" value="1"/>
</dbReference>
<organism evidence="3 4">
    <name type="scientific">Moumouvirus goulette</name>
    <dbReference type="NCBI Taxonomy" id="1247379"/>
    <lineage>
        <taxon>Viruses</taxon>
        <taxon>Varidnaviria</taxon>
        <taxon>Bamfordvirae</taxon>
        <taxon>Nucleocytoviricota</taxon>
        <taxon>Megaviricetes</taxon>
        <taxon>Imitervirales</taxon>
        <taxon>Mimiviridae</taxon>
        <taxon>Megamimivirinae</taxon>
        <taxon>Moumouvirus</taxon>
        <taxon>Moumouvirus goulettemassiliense</taxon>
    </lineage>
</organism>
<proteinExistence type="predicted"/>
<accession>M1PFU6</accession>
<evidence type="ECO:0000313" key="4">
    <source>
        <dbReference type="Proteomes" id="UP000241071"/>
    </source>
</evidence>
<evidence type="ECO:0000256" key="1">
    <source>
        <dbReference type="ARBA" id="ARBA00022737"/>
    </source>
</evidence>
<keyword evidence="1" id="KW-0677">Repeat</keyword>
<sequence length="315" mass="36181">MEYVKYIFENNMLDHIKLFLKKEKGCGGFEGLYGSLSLVQEEDDEGCDDLSCEVITNSLQLSNYETSKYVICKIYAEPHKILNHLCGDLKLFEIQKYLRICTSKKYFKSMSKIRIGNGYLDLSETLWLVGHYNNLDIFKFVIEEFSKVKNRVNKKYQKDFIFDKKVMQEVLRYNEDKYNIIKYLIQNGVDIQVRNNEALIHACSESLKIVKLLVENGANINAKNNEPLDEACSEGKIDIVKYLVEKGANIHAENGKALISACFGGHLNVVKYLVKNGANIHANNDRALEVASKYDYKKIVNFLVKNGVNLEKIKK</sequence>
<gene>
    <name evidence="3" type="ORF">glt_00059</name>
</gene>
<dbReference type="PANTHER" id="PTHR24171:SF9">
    <property type="entry name" value="ANKYRIN REPEAT DOMAIN-CONTAINING PROTEIN 39"/>
    <property type="match status" value="1"/>
</dbReference>
<keyword evidence="2" id="KW-0040">ANK repeat</keyword>
<dbReference type="Pfam" id="PF00023">
    <property type="entry name" value="Ank"/>
    <property type="match status" value="1"/>
</dbReference>
<dbReference type="InterPro" id="IPR036770">
    <property type="entry name" value="Ankyrin_rpt-contain_sf"/>
</dbReference>
<dbReference type="PROSITE" id="PS50297">
    <property type="entry name" value="ANK_REP_REGION"/>
    <property type="match status" value="2"/>
</dbReference>
<dbReference type="Gene3D" id="1.25.40.20">
    <property type="entry name" value="Ankyrin repeat-containing domain"/>
    <property type="match status" value="1"/>
</dbReference>
<evidence type="ECO:0000256" key="2">
    <source>
        <dbReference type="ARBA" id="ARBA00023043"/>
    </source>
</evidence>
<dbReference type="Proteomes" id="UP000241071">
    <property type="component" value="Segment"/>
</dbReference>
<dbReference type="InterPro" id="IPR002110">
    <property type="entry name" value="Ankyrin_rpt"/>
</dbReference>
<keyword evidence="4" id="KW-1185">Reference proteome</keyword>
<reference evidence="3 4" key="1">
    <citation type="submission" date="2012-10" db="EMBL/GenBank/DDBJ databases">
        <title>Complete genome sequence of Moumouvirus goulette.</title>
        <authorList>
            <person name="Fournous G."/>
            <person name="Bougalmi M."/>
            <person name="Colson P."/>
        </authorList>
    </citation>
    <scope>NUCLEOTIDE SEQUENCE [LARGE SCALE GENOMIC DNA]</scope>
</reference>